<dbReference type="Gene3D" id="3.20.20.10">
    <property type="entry name" value="Alanine racemase"/>
    <property type="match status" value="1"/>
</dbReference>
<dbReference type="RefSeq" id="WP_148567147.1">
    <property type="nucleotide sequence ID" value="NZ_RXYA01000008.1"/>
</dbReference>
<keyword evidence="2 3" id="KW-0663">Pyridoxal phosphate</keyword>
<dbReference type="GO" id="GO:0008836">
    <property type="term" value="F:diaminopimelate decarboxylase activity"/>
    <property type="evidence" value="ECO:0007669"/>
    <property type="project" value="TreeGrafter"/>
</dbReference>
<comment type="cofactor">
    <cofactor evidence="1 3">
        <name>pyridoxal 5'-phosphate</name>
        <dbReference type="ChEBI" id="CHEBI:597326"/>
    </cofactor>
</comment>
<accession>A0A923KSZ3</accession>
<dbReference type="PANTHER" id="PTHR43727:SF2">
    <property type="entry name" value="GROUP IV DECARBOXYLASE"/>
    <property type="match status" value="1"/>
</dbReference>
<dbReference type="PRINTS" id="PR01179">
    <property type="entry name" value="ODADCRBXLASE"/>
</dbReference>
<name>A0A923KSZ3_9FIRM</name>
<evidence type="ECO:0000256" key="3">
    <source>
        <dbReference type="PIRSR" id="PIRSR600183-50"/>
    </source>
</evidence>
<dbReference type="EMBL" id="WJBD01000013">
    <property type="protein sequence ID" value="MBC3888877.1"/>
    <property type="molecule type" value="Genomic_DNA"/>
</dbReference>
<dbReference type="SUPFAM" id="SSF50621">
    <property type="entry name" value="Alanine racemase C-terminal domain-like"/>
    <property type="match status" value="1"/>
</dbReference>
<evidence type="ECO:0000313" key="5">
    <source>
        <dbReference type="EMBL" id="MBC3888877.1"/>
    </source>
</evidence>
<sequence length="400" mass="45657">MLNNYRDFETPYFILDKVKLDNNIYGLTSSLDKFWPNYTIGYSFKTNTLPWLLKYLQKHQFYAEVVSANEYNLARAIGYPQNQIIYNGPVKNQKTFNDALLNETIVNMDSQVEIEWLLQLLETTTRNFNVGLRVHFAIEDACPDEIGYEEDGTRFGFSVETGELYRVIDRLLTTGRINIAGLHLHSTSKTRSIKVYRELAKMACRIKEHTHITFEYIDIGGGFFGGVPGKPAFDEYLTAIKQELQKAYNVTETKLILEPGSAIIGSPVSFVSSVIDAKDTLKSRIVTIDGSRMNIDPIMRKKMYSFDVWTEEAVKKIIPKQIICGFTCMDLDRLMVLKDHAALAVGDRIVFNRVGSYTMSLNPLFINLFPVVYIKENNDIYAGREAMKISDYLQIGSLVD</sequence>
<reference evidence="5" key="2">
    <citation type="submission" date="2020-10" db="EMBL/GenBank/DDBJ databases">
        <title>Comparative genomics of the Acetobacterium genus.</title>
        <authorList>
            <person name="Marshall C."/>
            <person name="May H."/>
            <person name="Norman S."/>
        </authorList>
    </citation>
    <scope>NUCLEOTIDE SEQUENCE</scope>
    <source>
        <strain evidence="5">DER-2019</strain>
    </source>
</reference>
<dbReference type="PANTHER" id="PTHR43727">
    <property type="entry name" value="DIAMINOPIMELATE DECARBOXYLASE"/>
    <property type="match status" value="1"/>
</dbReference>
<evidence type="ECO:0000256" key="2">
    <source>
        <dbReference type="ARBA" id="ARBA00022898"/>
    </source>
</evidence>
<evidence type="ECO:0000313" key="6">
    <source>
        <dbReference type="Proteomes" id="UP000616595"/>
    </source>
</evidence>
<reference evidence="5" key="1">
    <citation type="submission" date="2019-10" db="EMBL/GenBank/DDBJ databases">
        <authorList>
            <person name="Ross D.E."/>
            <person name="Gulliver D."/>
        </authorList>
    </citation>
    <scope>NUCLEOTIDE SEQUENCE</scope>
    <source>
        <strain evidence="5">DER-2019</strain>
    </source>
</reference>
<dbReference type="InterPro" id="IPR029066">
    <property type="entry name" value="PLP-binding_barrel"/>
</dbReference>
<dbReference type="GO" id="GO:0009089">
    <property type="term" value="P:lysine biosynthetic process via diaminopimelate"/>
    <property type="evidence" value="ECO:0007669"/>
    <property type="project" value="TreeGrafter"/>
</dbReference>
<comment type="caution">
    <text evidence="5">The sequence shown here is derived from an EMBL/GenBank/DDBJ whole genome shotgun (WGS) entry which is preliminary data.</text>
</comment>
<dbReference type="Pfam" id="PF02784">
    <property type="entry name" value="Orn_Arg_deC_N"/>
    <property type="match status" value="1"/>
</dbReference>
<dbReference type="SUPFAM" id="SSF51419">
    <property type="entry name" value="PLP-binding barrel"/>
    <property type="match status" value="1"/>
</dbReference>
<feature type="domain" description="Orn/DAP/Arg decarboxylase 2 N-terminal" evidence="4">
    <location>
        <begin position="30"/>
        <end position="264"/>
    </location>
</feature>
<dbReference type="AlphaFoldDB" id="A0A923KSZ3"/>
<dbReference type="OrthoDB" id="9805604at2"/>
<gene>
    <name evidence="5" type="ORF">GH810_11185</name>
</gene>
<keyword evidence="6" id="KW-1185">Reference proteome</keyword>
<feature type="active site" description="Proton donor" evidence="3">
    <location>
        <position position="328"/>
    </location>
</feature>
<dbReference type="Proteomes" id="UP000616595">
    <property type="component" value="Unassembled WGS sequence"/>
</dbReference>
<evidence type="ECO:0000259" key="4">
    <source>
        <dbReference type="Pfam" id="PF02784"/>
    </source>
</evidence>
<feature type="modified residue" description="N6-(pyridoxal phosphate)lysine" evidence="3">
    <location>
        <position position="45"/>
    </location>
</feature>
<dbReference type="InterPro" id="IPR000183">
    <property type="entry name" value="Orn/DAP/Arg_de-COase"/>
</dbReference>
<organism evidence="5 6">
    <name type="scientific">Acetobacterium paludosum</name>
    <dbReference type="NCBI Taxonomy" id="52693"/>
    <lineage>
        <taxon>Bacteria</taxon>
        <taxon>Bacillati</taxon>
        <taxon>Bacillota</taxon>
        <taxon>Clostridia</taxon>
        <taxon>Eubacteriales</taxon>
        <taxon>Eubacteriaceae</taxon>
        <taxon>Acetobacterium</taxon>
    </lineage>
</organism>
<proteinExistence type="predicted"/>
<evidence type="ECO:0000256" key="1">
    <source>
        <dbReference type="ARBA" id="ARBA00001933"/>
    </source>
</evidence>
<protein>
    <submittedName>
        <fullName evidence="5">Pyridoxal-dependent decarboxylase</fullName>
    </submittedName>
</protein>
<dbReference type="InterPro" id="IPR009006">
    <property type="entry name" value="Ala_racemase/Decarboxylase_C"/>
</dbReference>
<dbReference type="Gene3D" id="2.40.37.10">
    <property type="entry name" value="Lyase, Ornithine Decarboxylase, Chain A, domain 1"/>
    <property type="match status" value="1"/>
</dbReference>
<dbReference type="InterPro" id="IPR022644">
    <property type="entry name" value="De-COase2_N"/>
</dbReference>